<feature type="region of interest" description="Disordered" evidence="1">
    <location>
        <begin position="1"/>
        <end position="82"/>
    </location>
</feature>
<dbReference type="AlphaFoldDB" id="G0UYK8"/>
<dbReference type="EMBL" id="HE575323">
    <property type="protein sequence ID" value="CCC94475.1"/>
    <property type="molecule type" value="Genomic_DNA"/>
</dbReference>
<proteinExistence type="predicted"/>
<protein>
    <submittedName>
        <fullName evidence="2">Uncharacterized protein</fullName>
    </submittedName>
</protein>
<organism evidence="2">
    <name type="scientific">Trypanosoma congolense (strain IL3000)</name>
    <dbReference type="NCBI Taxonomy" id="1068625"/>
    <lineage>
        <taxon>Eukaryota</taxon>
        <taxon>Discoba</taxon>
        <taxon>Euglenozoa</taxon>
        <taxon>Kinetoplastea</taxon>
        <taxon>Metakinetoplastina</taxon>
        <taxon>Trypanosomatida</taxon>
        <taxon>Trypanosomatidae</taxon>
        <taxon>Trypanosoma</taxon>
        <taxon>Nannomonas</taxon>
    </lineage>
</organism>
<dbReference type="VEuPathDB" id="TriTrypDB:TcIL3000_10_12570"/>
<reference evidence="2" key="1">
    <citation type="journal article" date="2012" name="Proc. Natl. Acad. Sci. U.S.A.">
        <title>Antigenic diversity is generated by distinct evolutionary mechanisms in African trypanosome species.</title>
        <authorList>
            <person name="Jackson A.P."/>
            <person name="Berry A."/>
            <person name="Aslett M."/>
            <person name="Allison H.C."/>
            <person name="Burton P."/>
            <person name="Vavrova-Anderson J."/>
            <person name="Brown R."/>
            <person name="Browne H."/>
            <person name="Corton N."/>
            <person name="Hauser H."/>
            <person name="Gamble J."/>
            <person name="Gilderthorp R."/>
            <person name="Marcello L."/>
            <person name="McQuillan J."/>
            <person name="Otto T.D."/>
            <person name="Quail M.A."/>
            <person name="Sanders M.J."/>
            <person name="van Tonder A."/>
            <person name="Ginger M.L."/>
            <person name="Field M.C."/>
            <person name="Barry J.D."/>
            <person name="Hertz-Fowler C."/>
            <person name="Berriman M."/>
        </authorList>
    </citation>
    <scope>NUCLEOTIDE SEQUENCE</scope>
    <source>
        <strain evidence="2">IL3000</strain>
    </source>
</reference>
<name>G0UYK8_TRYCI</name>
<feature type="compositionally biased region" description="Basic and acidic residues" evidence="1">
    <location>
        <begin position="307"/>
        <end position="320"/>
    </location>
</feature>
<evidence type="ECO:0000256" key="1">
    <source>
        <dbReference type="SAM" id="MobiDB-lite"/>
    </source>
</evidence>
<evidence type="ECO:0000313" key="2">
    <source>
        <dbReference type="EMBL" id="CCC94475.1"/>
    </source>
</evidence>
<feature type="compositionally biased region" description="Polar residues" evidence="1">
    <location>
        <begin position="62"/>
        <end position="82"/>
    </location>
</feature>
<accession>G0UYK8</accession>
<gene>
    <name evidence="2" type="ORF">TCIL3000_10_12570</name>
</gene>
<feature type="compositionally biased region" description="Basic and acidic residues" evidence="1">
    <location>
        <begin position="13"/>
        <end position="40"/>
    </location>
</feature>
<sequence length="336" mass="37036">MSSMNTRNKGRPPRNDTREEVPVRANKDEKRKPPLNDAKRKPPVGTRGDNSRPLQAGVSKGVSVQQKTHVTNSCSWTKGGSSPSFLDVVRGKGEVAACVTDPEPFLTAGDVIAVADDIVDSPPEVQDEGPISVDPSNDEEPACIPMQEHPAVMQVPIQEQEEEIEPAPQVKYYVLEIDRIFEEPVVLPSHVTANAPEHVVLFHFSGQPGEAPTHSGVPAAQSQPQFYRPEAAATRPFPAVAGVPDVSRSAQWNSQSTHHVDLSSMTWRLQENNPRPFHQGMQYNSYAPPMQQPQPRSFISPTVSRMRQHELSEHSLRSLRESGPFNRHPGNNGGVW</sequence>
<feature type="region of interest" description="Disordered" evidence="1">
    <location>
        <begin position="285"/>
        <end position="336"/>
    </location>
</feature>
<feature type="compositionally biased region" description="Polar residues" evidence="1">
    <location>
        <begin position="293"/>
        <end position="305"/>
    </location>
</feature>